<dbReference type="OrthoDB" id="288505at2"/>
<evidence type="ECO:0000259" key="1">
    <source>
        <dbReference type="Pfam" id="PF05157"/>
    </source>
</evidence>
<gene>
    <name evidence="2" type="ORF">C5Y98_26630</name>
</gene>
<dbReference type="FunFam" id="3.30.300.160:FF:000002">
    <property type="entry name" value="Type II secretion system protein E"/>
    <property type="match status" value="1"/>
</dbReference>
<feature type="domain" description="Type II secretion system protein GspE N-terminal" evidence="1">
    <location>
        <begin position="562"/>
        <end position="645"/>
    </location>
</feature>
<evidence type="ECO:0000313" key="3">
    <source>
        <dbReference type="Proteomes" id="UP000239388"/>
    </source>
</evidence>
<reference evidence="2 3" key="1">
    <citation type="submission" date="2018-02" db="EMBL/GenBank/DDBJ databases">
        <title>Comparative genomes isolates from brazilian mangrove.</title>
        <authorList>
            <person name="Araujo J.E."/>
            <person name="Taketani R.G."/>
            <person name="Silva M.C.P."/>
            <person name="Loureco M.V."/>
            <person name="Andreote F.D."/>
        </authorList>
    </citation>
    <scope>NUCLEOTIDE SEQUENCE [LARGE SCALE GENOMIC DNA]</scope>
    <source>
        <strain evidence="2 3">NAP PRIS-MGV</strain>
    </source>
</reference>
<dbReference type="InterPro" id="IPR007831">
    <property type="entry name" value="T2SS_GspE_N"/>
</dbReference>
<proteinExistence type="predicted"/>
<organism evidence="2 3">
    <name type="scientific">Blastopirellula marina</name>
    <dbReference type="NCBI Taxonomy" id="124"/>
    <lineage>
        <taxon>Bacteria</taxon>
        <taxon>Pseudomonadati</taxon>
        <taxon>Planctomycetota</taxon>
        <taxon>Planctomycetia</taxon>
        <taxon>Pirellulales</taxon>
        <taxon>Pirellulaceae</taxon>
        <taxon>Blastopirellula</taxon>
    </lineage>
</organism>
<name>A0A2S8F7J8_9BACT</name>
<evidence type="ECO:0000313" key="2">
    <source>
        <dbReference type="EMBL" id="PQO27904.1"/>
    </source>
</evidence>
<dbReference type="Gene3D" id="3.30.300.160">
    <property type="entry name" value="Type II secretion system, protein E, N-terminal domain"/>
    <property type="match status" value="1"/>
</dbReference>
<comment type="caution">
    <text evidence="2">The sequence shown here is derived from an EMBL/GenBank/DDBJ whole genome shotgun (WGS) entry which is preliminary data.</text>
</comment>
<dbReference type="InterPro" id="IPR037257">
    <property type="entry name" value="T2SS_E_N_sf"/>
</dbReference>
<dbReference type="Pfam" id="PF05157">
    <property type="entry name" value="MshEN"/>
    <property type="match status" value="1"/>
</dbReference>
<dbReference type="EMBL" id="PUIB01000026">
    <property type="protein sequence ID" value="PQO27904.1"/>
    <property type="molecule type" value="Genomic_DNA"/>
</dbReference>
<dbReference type="RefSeq" id="WP_105359114.1">
    <property type="nucleotide sequence ID" value="NZ_PUIB01000026.1"/>
</dbReference>
<sequence length="1284" mass="141394">MREALGTLPIGRRRYGRSHRGVRIGSRFLFVDRSQVDADLLEHLVRWHPDLEDNSREQRTIPLPADTDFVLGNLQFGDASDPSLSLSCVTTDRDLYRYLTDVVHVLVVDLDRPGQTTTVLLRSRGAEIERQTVELDDHGLGMVRFRELPIGEYVVELAEESRWESPCSFRVAGFQLAPLVATLSQQQLSGRTLSVKLQLVRFGKPFTGAARIDLLDGGERIDCRLTQACGGLALVSLELSGDGPHTLEIHLRDDANATATIPLAGSRREERSATSLSRCGPIYSASMMPVTGSHAVRGLYVSSTGQQDAPLWLHGIDQRKITLEVKKRVEDCCVVVRSFAPGGKCEAARQATHQVHRLGDLAAGDVVEIEAPSPAGLISLGGFVDGCSWEAKAVTISPGQFFTQIELVPSAADGSEVTSPATKVAAGSSITIRVRAEGASDGSVALVVKDARLASSSRPVQELASRIKQAAQQSAAGPVLVSEFCLPVDDWYARSTYDLRGPAISEDVLRQLGERGVLTSEQVAEIRAEQTSPEQIAQTIVKRGYTDSVRLCRAVGEIGGWEYVDLAESEISPDVVELCPESVARENRCFPISEIDDVLTFAMANPFDLETIDKLRFILNRQVRCAIGTSEQILEAINHYYGQAEYYSADTMLQEFTDTAIDFTDTANVDALADVVPERRHEVPPPALREESHVLFCDVVPLCEGVAEIELRLPDEPCHYTIETFAASQLDWDQRTLHFEAAADPYLKLLVPEVLFREDSAIGRLVARTSSPSMSVRLLHNGQNVLLRDANHANALVDGEELNSSETELAFEVLPGTYQAELVDHSSGRRVVVTKEVAMLGELTERRRIAHLLMPGESVETSETVSRIRIMPNPKRIRFQVAHATSNYEHLCCEQTAAKLFAALVCVSLAEPGSPASKTAIEAVQAGIRRMRTLWSPRQGFASYPQGRVYPDWGLMATHHLWKTRLLKDRLSDIPEVAMLLHEIDDLVNQAVPFYGINDPPTVLRSSWDAYVTLRHPECRQAEAALELARKTLRRPQPRQRVYGRQDQAYAAACLLREGTEADVVAAISVANKIFEAIEASGMLYSTLDSVALLILMQELSRRRLYDCDSSITVNGQTQTVADVLSSGEPIESLVAGTSQVSLELLTWSHTDWTHPNRSVPLKVSLEHLGHHGHRFREGESITLRVTLPHGYEVGDLLWIALPPSLSRLEGGGQVKQFTLDLQGEPTATIRLAATDLSSPAWQAGRPQHFLVCLRNMYDEDRIGNLGPIPVHVEPRPVKAVTAN</sequence>
<protein>
    <submittedName>
        <fullName evidence="2">General secretion pathway protein GspE</fullName>
    </submittedName>
</protein>
<dbReference type="SUPFAM" id="SSF160246">
    <property type="entry name" value="EspE N-terminal domain-like"/>
    <property type="match status" value="1"/>
</dbReference>
<accession>A0A2S8F7J8</accession>
<dbReference type="Proteomes" id="UP000239388">
    <property type="component" value="Unassembled WGS sequence"/>
</dbReference>